<reference evidence="5 6" key="1">
    <citation type="submission" date="2016-10" db="EMBL/GenBank/DDBJ databases">
        <authorList>
            <person name="de Groot N.N."/>
        </authorList>
    </citation>
    <scope>NUCLEOTIDE SEQUENCE [LARGE SCALE GENOMIC DNA]</scope>
    <source>
        <strain evidence="5 6">CGMCC 1.6762</strain>
    </source>
</reference>
<keyword evidence="7" id="KW-1185">Reference proteome</keyword>
<dbReference type="PANTHER" id="PTHR13774:SF17">
    <property type="entry name" value="PHENAZINE BIOSYNTHESIS-LIKE DOMAIN-CONTAINING PROTEIN"/>
    <property type="match status" value="1"/>
</dbReference>
<proteinExistence type="inferred from homology"/>
<dbReference type="NCBIfam" id="TIGR00654">
    <property type="entry name" value="PhzF_family"/>
    <property type="match status" value="1"/>
</dbReference>
<dbReference type="Proteomes" id="UP000272481">
    <property type="component" value="Unassembled WGS sequence"/>
</dbReference>
<evidence type="ECO:0000313" key="4">
    <source>
        <dbReference type="EMBL" id="RSK29718.1"/>
    </source>
</evidence>
<feature type="active site" evidence="3">
    <location>
        <position position="47"/>
    </location>
</feature>
<comment type="similarity">
    <text evidence="1">Belongs to the PhzF family.</text>
</comment>
<evidence type="ECO:0000313" key="6">
    <source>
        <dbReference type="Proteomes" id="UP000198823"/>
    </source>
</evidence>
<evidence type="ECO:0000256" key="3">
    <source>
        <dbReference type="PIRSR" id="PIRSR016184-1"/>
    </source>
</evidence>
<dbReference type="OrthoDB" id="9788221at2"/>
<dbReference type="GO" id="GO:0016853">
    <property type="term" value="F:isomerase activity"/>
    <property type="evidence" value="ECO:0007669"/>
    <property type="project" value="UniProtKB-KW"/>
</dbReference>
<protein>
    <submittedName>
        <fullName evidence="5">Phenazine biosynthesis protein PhzF family</fullName>
    </submittedName>
    <submittedName>
        <fullName evidence="4">PhzF family phenazine biosynthesis protein</fullName>
    </submittedName>
</protein>
<dbReference type="SUPFAM" id="SSF54506">
    <property type="entry name" value="Diaminopimelate epimerase-like"/>
    <property type="match status" value="1"/>
</dbReference>
<dbReference type="InterPro" id="IPR003719">
    <property type="entry name" value="Phenazine_PhzF-like"/>
</dbReference>
<accession>A0A1G7GI07</accession>
<dbReference type="PIRSF" id="PIRSF016184">
    <property type="entry name" value="PhzC_PhzF"/>
    <property type="match status" value="1"/>
</dbReference>
<evidence type="ECO:0000256" key="1">
    <source>
        <dbReference type="ARBA" id="ARBA00008270"/>
    </source>
</evidence>
<dbReference type="Pfam" id="PF02567">
    <property type="entry name" value="PhzC-PhzF"/>
    <property type="match status" value="1"/>
</dbReference>
<organism evidence="5 6">
    <name type="scientific">Bhargavaea beijingensis</name>
    <dbReference type="NCBI Taxonomy" id="426756"/>
    <lineage>
        <taxon>Bacteria</taxon>
        <taxon>Bacillati</taxon>
        <taxon>Bacillota</taxon>
        <taxon>Bacilli</taxon>
        <taxon>Bacillales</taxon>
        <taxon>Caryophanaceae</taxon>
        <taxon>Bhargavaea</taxon>
    </lineage>
</organism>
<dbReference type="Gene3D" id="3.10.310.10">
    <property type="entry name" value="Diaminopimelate Epimerase, Chain A, domain 1"/>
    <property type="match status" value="2"/>
</dbReference>
<dbReference type="AlphaFoldDB" id="A0A1G7GI07"/>
<dbReference type="EMBL" id="FNAR01000026">
    <property type="protein sequence ID" value="SDE87649.1"/>
    <property type="molecule type" value="Genomic_DNA"/>
</dbReference>
<evidence type="ECO:0000313" key="7">
    <source>
        <dbReference type="Proteomes" id="UP000272481"/>
    </source>
</evidence>
<keyword evidence="2" id="KW-0413">Isomerase</keyword>
<dbReference type="GO" id="GO:0005737">
    <property type="term" value="C:cytoplasm"/>
    <property type="evidence" value="ECO:0007669"/>
    <property type="project" value="TreeGrafter"/>
</dbReference>
<gene>
    <name evidence="4" type="ORF">EJA12_10920</name>
    <name evidence="5" type="ORF">SAMN04488126_12637</name>
</gene>
<evidence type="ECO:0000256" key="2">
    <source>
        <dbReference type="ARBA" id="ARBA00023235"/>
    </source>
</evidence>
<dbReference type="RefSeq" id="WP_092098711.1">
    <property type="nucleotide sequence ID" value="NZ_FNAR01000026.1"/>
</dbReference>
<name>A0A1G7GI07_9BACL</name>
<dbReference type="Proteomes" id="UP000198823">
    <property type="component" value="Unassembled WGS sequence"/>
</dbReference>
<reference evidence="4 7" key="2">
    <citation type="submission" date="2018-12" db="EMBL/GenBank/DDBJ databases">
        <title>Comparitive functional genomics of dry heat resistant strains isolated from the viking spacecraft.</title>
        <authorList>
            <person name="Seuylemezian A."/>
            <person name="Vaishampayan P."/>
        </authorList>
    </citation>
    <scope>NUCLEOTIDE SEQUENCE [LARGE SCALE GENOMIC DNA]</scope>
    <source>
        <strain evidence="4 7">M6-11</strain>
    </source>
</reference>
<evidence type="ECO:0000313" key="5">
    <source>
        <dbReference type="EMBL" id="SDE87649.1"/>
    </source>
</evidence>
<dbReference type="PANTHER" id="PTHR13774">
    <property type="entry name" value="PHENAZINE BIOSYNTHESIS PROTEIN"/>
    <property type="match status" value="1"/>
</dbReference>
<dbReference type="EMBL" id="RWGW01000017">
    <property type="protein sequence ID" value="RSK29718.1"/>
    <property type="molecule type" value="Genomic_DNA"/>
</dbReference>
<dbReference type="STRING" id="426756.SAMN04488126_12637"/>
<sequence length="298" mass="32501">MKLVTVCQYDAFSTQPNKGNPAGVVLDSRGLTDSDMQEIAAKAGYNETAFLLDSDQADLSIRYFTPGYETNLCGHATMAMIFALASRGELGGKDQLTIETKAGILPLQLSRNHDGEWAITMKQAAPKFIEYGGSKKELMFLMGIKESDLHPALPIVYGSTGSWTLLVPVKLLSAFQRMKPDNEHFPDILQEVPRASVHPFCLETHDPAADMHGRHFSSPFSGTVEDAVTGTASAVMGAYYAKFIHPGFTDQLDLVVEQGQEIGKDGRVGVHVSKNPETLDVRITGRAVFVKELQISLP</sequence>